<keyword evidence="5 7" id="KW-0676">Redox-active center</keyword>
<dbReference type="GO" id="GO:0042744">
    <property type="term" value="P:hydrogen peroxide catabolic process"/>
    <property type="evidence" value="ECO:0007669"/>
    <property type="project" value="TreeGrafter"/>
</dbReference>
<gene>
    <name evidence="9" type="ORF">Clacol_004888</name>
</gene>
<dbReference type="InterPro" id="IPR013740">
    <property type="entry name" value="Redoxin"/>
</dbReference>
<dbReference type="GO" id="GO:0034599">
    <property type="term" value="P:cellular response to oxidative stress"/>
    <property type="evidence" value="ECO:0007669"/>
    <property type="project" value="InterPro"/>
</dbReference>
<evidence type="ECO:0000256" key="5">
    <source>
        <dbReference type="ARBA" id="ARBA00023284"/>
    </source>
</evidence>
<dbReference type="AlphaFoldDB" id="A0AAV5ACB5"/>
<feature type="active site" description="Cysteine sulfenic acid (-SOH) intermediate" evidence="6">
    <location>
        <position position="71"/>
    </location>
</feature>
<organism evidence="9 10">
    <name type="scientific">Clathrus columnatus</name>
    <dbReference type="NCBI Taxonomy" id="1419009"/>
    <lineage>
        <taxon>Eukaryota</taxon>
        <taxon>Fungi</taxon>
        <taxon>Dikarya</taxon>
        <taxon>Basidiomycota</taxon>
        <taxon>Agaricomycotina</taxon>
        <taxon>Agaricomycetes</taxon>
        <taxon>Phallomycetidae</taxon>
        <taxon>Phallales</taxon>
        <taxon>Clathraceae</taxon>
        <taxon>Clathrus</taxon>
    </lineage>
</organism>
<name>A0AAV5ACB5_9AGAM</name>
<keyword evidence="4 7" id="KW-0560">Oxidoreductase</keyword>
<feature type="domain" description="Thioredoxin" evidence="8">
    <location>
        <begin position="29"/>
        <end position="181"/>
    </location>
</feature>
<dbReference type="PANTHER" id="PTHR10430">
    <property type="entry name" value="PEROXIREDOXIN"/>
    <property type="match status" value="1"/>
</dbReference>
<dbReference type="CDD" id="cd03013">
    <property type="entry name" value="PRX5_like"/>
    <property type="match status" value="1"/>
</dbReference>
<dbReference type="EMBL" id="BPWL01000005">
    <property type="protein sequence ID" value="GJJ10661.1"/>
    <property type="molecule type" value="Genomic_DNA"/>
</dbReference>
<dbReference type="GO" id="GO:0005739">
    <property type="term" value="C:mitochondrion"/>
    <property type="evidence" value="ECO:0007669"/>
    <property type="project" value="TreeGrafter"/>
</dbReference>
<dbReference type="Gene3D" id="3.40.30.10">
    <property type="entry name" value="Glutaredoxin"/>
    <property type="match status" value="1"/>
</dbReference>
<evidence type="ECO:0000256" key="6">
    <source>
        <dbReference type="PIRSR" id="PIRSR637944-1"/>
    </source>
</evidence>
<comment type="function">
    <text evidence="7">Thiol-specific peroxidase that catalyzes the reduction of hydrogen peroxide and organic hydroperoxides to water and alcohols, respectively. Plays a role in cell protection against oxidative stress by detoxifying peroxides.</text>
</comment>
<dbReference type="Pfam" id="PF08534">
    <property type="entry name" value="Redoxin"/>
    <property type="match status" value="1"/>
</dbReference>
<dbReference type="SUPFAM" id="SSF52833">
    <property type="entry name" value="Thioredoxin-like"/>
    <property type="match status" value="1"/>
</dbReference>
<accession>A0AAV5ACB5</accession>
<proteinExistence type="inferred from homology"/>
<reference evidence="9" key="1">
    <citation type="submission" date="2021-10" db="EMBL/GenBank/DDBJ databases">
        <title>De novo Genome Assembly of Clathrus columnatus (Basidiomycota, Fungi) Using Illumina and Nanopore Sequence Data.</title>
        <authorList>
            <person name="Ogiso-Tanaka E."/>
            <person name="Itagaki H."/>
            <person name="Hosoya T."/>
            <person name="Hosaka K."/>
        </authorList>
    </citation>
    <scope>NUCLEOTIDE SEQUENCE</scope>
    <source>
        <strain evidence="9">MO-923</strain>
    </source>
</reference>
<dbReference type="PROSITE" id="PS51352">
    <property type="entry name" value="THIOREDOXIN_2"/>
    <property type="match status" value="1"/>
</dbReference>
<evidence type="ECO:0000313" key="10">
    <source>
        <dbReference type="Proteomes" id="UP001050691"/>
    </source>
</evidence>
<evidence type="ECO:0000256" key="3">
    <source>
        <dbReference type="ARBA" id="ARBA00022862"/>
    </source>
</evidence>
<dbReference type="GO" id="GO:0005777">
    <property type="term" value="C:peroxisome"/>
    <property type="evidence" value="ECO:0007669"/>
    <property type="project" value="TreeGrafter"/>
</dbReference>
<sequence>MTSVVSSATVQAAQAAHSAAASLASTQQIKPGASIPDIQIKENDPKQTFSLAGLPGKNIILGVPGAYTGSCSAQIPEYVKKYSEFQNKGIKGIYVVAVNDVFVMKAWKENIAPQGTEVHFIADDQGSLSTALGLLFDATPLLGGPRSKRAALIVEDGKVLDILVEAAPPDVILTKADNVLSKL</sequence>
<keyword evidence="10" id="KW-1185">Reference proteome</keyword>
<evidence type="ECO:0000256" key="1">
    <source>
        <dbReference type="ARBA" id="ARBA00010505"/>
    </source>
</evidence>
<dbReference type="GO" id="GO:0045454">
    <property type="term" value="P:cell redox homeostasis"/>
    <property type="evidence" value="ECO:0007669"/>
    <property type="project" value="TreeGrafter"/>
</dbReference>
<keyword evidence="3 7" id="KW-0049">Antioxidant</keyword>
<comment type="similarity">
    <text evidence="1 7">Belongs to the peroxiredoxin family. Prx5 subfamily.</text>
</comment>
<dbReference type="PANTHER" id="PTHR10430:SF39">
    <property type="entry name" value="PEROXISOMAL MEMBRANE ASSOCIATED PROTEIN 20"/>
    <property type="match status" value="1"/>
</dbReference>
<evidence type="ECO:0000313" key="9">
    <source>
        <dbReference type="EMBL" id="GJJ10661.1"/>
    </source>
</evidence>
<dbReference type="GO" id="GO:0005829">
    <property type="term" value="C:cytosol"/>
    <property type="evidence" value="ECO:0007669"/>
    <property type="project" value="TreeGrafter"/>
</dbReference>
<keyword evidence="2 7" id="KW-0575">Peroxidase</keyword>
<comment type="caution">
    <text evidence="9">The sequence shown here is derived from an EMBL/GenBank/DDBJ whole genome shotgun (WGS) entry which is preliminary data.</text>
</comment>
<dbReference type="InterPro" id="IPR013766">
    <property type="entry name" value="Thioredoxin_domain"/>
</dbReference>
<evidence type="ECO:0000256" key="2">
    <source>
        <dbReference type="ARBA" id="ARBA00022559"/>
    </source>
</evidence>
<evidence type="ECO:0000259" key="8">
    <source>
        <dbReference type="PROSITE" id="PS51352"/>
    </source>
</evidence>
<evidence type="ECO:0000256" key="4">
    <source>
        <dbReference type="ARBA" id="ARBA00023002"/>
    </source>
</evidence>
<dbReference type="GO" id="GO:0008379">
    <property type="term" value="F:thioredoxin peroxidase activity"/>
    <property type="evidence" value="ECO:0007669"/>
    <property type="project" value="InterPro"/>
</dbReference>
<dbReference type="InterPro" id="IPR036249">
    <property type="entry name" value="Thioredoxin-like_sf"/>
</dbReference>
<protein>
    <recommendedName>
        <fullName evidence="8">Thioredoxin domain-containing protein</fullName>
    </recommendedName>
</protein>
<dbReference type="InterPro" id="IPR037944">
    <property type="entry name" value="PRX5-like"/>
</dbReference>
<dbReference type="Proteomes" id="UP001050691">
    <property type="component" value="Unassembled WGS sequence"/>
</dbReference>
<evidence type="ECO:0000256" key="7">
    <source>
        <dbReference type="RuleBase" id="RU366011"/>
    </source>
</evidence>